<evidence type="ECO:0000313" key="1">
    <source>
        <dbReference type="EMBL" id="MEE9655061.1"/>
    </source>
</evidence>
<accession>A0AB35X8F5</accession>
<name>A0AB35X8F5_9ENTR</name>
<proteinExistence type="predicted"/>
<protein>
    <submittedName>
        <fullName evidence="1">Lysine-N-methylase</fullName>
    </submittedName>
</protein>
<evidence type="ECO:0000313" key="2">
    <source>
        <dbReference type="Proteomes" id="UP001331691"/>
    </source>
</evidence>
<dbReference type="Proteomes" id="UP001331691">
    <property type="component" value="Unassembled WGS sequence"/>
</dbReference>
<organism evidence="1 2">
    <name type="scientific">Kluyvera ascorbata</name>
    <dbReference type="NCBI Taxonomy" id="51288"/>
    <lineage>
        <taxon>Bacteria</taxon>
        <taxon>Pseudomonadati</taxon>
        <taxon>Pseudomonadota</taxon>
        <taxon>Gammaproteobacteria</taxon>
        <taxon>Enterobacterales</taxon>
        <taxon>Enterobacteriaceae</taxon>
        <taxon>Kluyvera</taxon>
    </lineage>
</organism>
<reference evidence="1 2" key="1">
    <citation type="submission" date="2023-10" db="EMBL/GenBank/DDBJ databases">
        <title>Wastewater isolates of ESBL- and carbapenemase-producing Gram-negative bacteria from New Zealand.</title>
        <authorList>
            <person name="Straub C."/>
            <person name="Weaver L."/>
            <person name="Cornelius A."/>
            <person name="Mcgill E."/>
            <person name="Dyet K."/>
            <person name="White L."/>
            <person name="Pattis I."/>
        </authorList>
    </citation>
    <scope>NUCLEOTIDE SEQUENCE [LARGE SCALE GENOMIC DNA]</scope>
    <source>
        <strain evidence="1 2">ESBL09</strain>
    </source>
</reference>
<dbReference type="AlphaFoldDB" id="A0AB35X8F5"/>
<dbReference type="RefSeq" id="WP_331388359.1">
    <property type="nucleotide sequence ID" value="NZ_JAZKKV010000001.1"/>
</dbReference>
<comment type="caution">
    <text evidence="1">The sequence shown here is derived from an EMBL/GenBank/DDBJ whole genome shotgun (WGS) entry which is preliminary data.</text>
</comment>
<gene>
    <name evidence="1" type="ORF">V4836_13035</name>
</gene>
<dbReference type="EMBL" id="JAZKKV010000001">
    <property type="protein sequence ID" value="MEE9655061.1"/>
    <property type="molecule type" value="Genomic_DNA"/>
</dbReference>
<sequence length="314" mass="35240">MSMIECYEPDFVRAFLSHHPDSLLKAQMVFENEIRQSLTLTTAASCKAALGAADAFSLHVTQCDAIPNASPLSARQQTLNQAALDVITLPGLSEELRLYALGIMVSYSDKMTDESPETLSQLAAIPQGLAAHAEAGRLQQQFARLPAITQLQCQLLTRLGGLALDWDSLPESPRRQTLQLQVSLLMLQDANSEALLQQQLATQWQTTRERYFAPSPWVLNNYLIYRLYHDTFPQQAGADTAECYFTLVTDYFLLRTPFSLWTLEGSSLNQEEIFAIFALFERWRYSEDAALTRLQIRQALPADPLLCAFSLLTL</sequence>
<keyword evidence="2" id="KW-1185">Reference proteome</keyword>